<dbReference type="PANTHER" id="PTHR44259">
    <property type="entry name" value="OS07G0183000 PROTEIN-RELATED"/>
    <property type="match status" value="1"/>
</dbReference>
<dbReference type="EMBL" id="CAUOFW020002391">
    <property type="protein sequence ID" value="CAK9153411.1"/>
    <property type="molecule type" value="Genomic_DNA"/>
</dbReference>
<dbReference type="PANTHER" id="PTHR44259:SF93">
    <property type="entry name" value="PROTEIN, PUTATIVE (DUF295)-RELATED"/>
    <property type="match status" value="1"/>
</dbReference>
<organism evidence="3 4">
    <name type="scientific">Ilex paraguariensis</name>
    <name type="common">yerba mate</name>
    <dbReference type="NCBI Taxonomy" id="185542"/>
    <lineage>
        <taxon>Eukaryota</taxon>
        <taxon>Viridiplantae</taxon>
        <taxon>Streptophyta</taxon>
        <taxon>Embryophyta</taxon>
        <taxon>Tracheophyta</taxon>
        <taxon>Spermatophyta</taxon>
        <taxon>Magnoliopsida</taxon>
        <taxon>eudicotyledons</taxon>
        <taxon>Gunneridae</taxon>
        <taxon>Pentapetalae</taxon>
        <taxon>asterids</taxon>
        <taxon>campanulids</taxon>
        <taxon>Aquifoliales</taxon>
        <taxon>Aquifoliaceae</taxon>
        <taxon>Ilex</taxon>
    </lineage>
</organism>
<dbReference type="InterPro" id="IPR050942">
    <property type="entry name" value="F-box_BR-signaling"/>
</dbReference>
<feature type="domain" description="KIB1-4 beta-propeller" evidence="2">
    <location>
        <begin position="75"/>
        <end position="181"/>
    </location>
</feature>
<dbReference type="Pfam" id="PF03478">
    <property type="entry name" value="Beta-prop_KIB1-4"/>
    <property type="match status" value="1"/>
</dbReference>
<feature type="region of interest" description="Disordered" evidence="1">
    <location>
        <begin position="226"/>
        <end position="247"/>
    </location>
</feature>
<comment type="caution">
    <text evidence="3">The sequence shown here is derived from an EMBL/GenBank/DDBJ whole genome shotgun (WGS) entry which is preliminary data.</text>
</comment>
<sequence length="247" mass="27752">MAGSQGFVGSKRRMGILSTDPSQDANNYEVVVIYGGMRTLTSFKSGDEAWTFLDLKEDYLFSDAIYYEGRLHGVTLVKSQEGHLLMAQRILEVNKHDQLHCKTADFKVFRLSYSDGMTKPLWLEIKSLDEQALFLGDNDSLVVLASNFSGCSPNCIHYSDHYFEIGNYVPHCPDDDTGVFNLTVGSFGSHYIPDPEHLTNIEAAEQQEHHHDFNGFYNICKKKTSAHKPSSATPKDEASRGEVYLSH</sequence>
<dbReference type="Proteomes" id="UP001642360">
    <property type="component" value="Unassembled WGS sequence"/>
</dbReference>
<dbReference type="InterPro" id="IPR005174">
    <property type="entry name" value="KIB1-4_b-propeller"/>
</dbReference>
<accession>A0ABC8S881</accession>
<reference evidence="3 4" key="1">
    <citation type="submission" date="2024-02" db="EMBL/GenBank/DDBJ databases">
        <authorList>
            <person name="Vignale AGUSTIN F."/>
            <person name="Sosa J E."/>
            <person name="Modenutti C."/>
        </authorList>
    </citation>
    <scope>NUCLEOTIDE SEQUENCE [LARGE SCALE GENOMIC DNA]</scope>
</reference>
<proteinExistence type="predicted"/>
<evidence type="ECO:0000259" key="2">
    <source>
        <dbReference type="Pfam" id="PF03478"/>
    </source>
</evidence>
<evidence type="ECO:0000313" key="4">
    <source>
        <dbReference type="Proteomes" id="UP001642360"/>
    </source>
</evidence>
<evidence type="ECO:0000313" key="3">
    <source>
        <dbReference type="EMBL" id="CAK9153411.1"/>
    </source>
</evidence>
<gene>
    <name evidence="3" type="ORF">ILEXP_LOCUS21678</name>
</gene>
<protein>
    <recommendedName>
        <fullName evidence="2">KIB1-4 beta-propeller domain-containing protein</fullName>
    </recommendedName>
</protein>
<dbReference type="AlphaFoldDB" id="A0ABC8S881"/>
<evidence type="ECO:0000256" key="1">
    <source>
        <dbReference type="SAM" id="MobiDB-lite"/>
    </source>
</evidence>
<keyword evidence="4" id="KW-1185">Reference proteome</keyword>
<name>A0ABC8S881_9AQUA</name>